<evidence type="ECO:0000256" key="1">
    <source>
        <dbReference type="SAM" id="MobiDB-lite"/>
    </source>
</evidence>
<gene>
    <name evidence="2" type="ORF">RF11_00609</name>
</gene>
<organism evidence="2 3">
    <name type="scientific">Thelohanellus kitauei</name>
    <name type="common">Myxosporean</name>
    <dbReference type="NCBI Taxonomy" id="669202"/>
    <lineage>
        <taxon>Eukaryota</taxon>
        <taxon>Metazoa</taxon>
        <taxon>Cnidaria</taxon>
        <taxon>Myxozoa</taxon>
        <taxon>Myxosporea</taxon>
        <taxon>Bivalvulida</taxon>
        <taxon>Platysporina</taxon>
        <taxon>Myxobolidae</taxon>
        <taxon>Thelohanellus</taxon>
    </lineage>
</organism>
<evidence type="ECO:0000313" key="2">
    <source>
        <dbReference type="EMBL" id="KII60856.1"/>
    </source>
</evidence>
<dbReference type="EMBL" id="JWZT01005407">
    <property type="protein sequence ID" value="KII60856.1"/>
    <property type="molecule type" value="Genomic_DNA"/>
</dbReference>
<dbReference type="AlphaFoldDB" id="A0A0C2MGP0"/>
<keyword evidence="3" id="KW-1185">Reference proteome</keyword>
<feature type="compositionally biased region" description="Low complexity" evidence="1">
    <location>
        <begin position="568"/>
        <end position="578"/>
    </location>
</feature>
<name>A0A0C2MGP0_THEKT</name>
<comment type="caution">
    <text evidence="2">The sequence shown here is derived from an EMBL/GenBank/DDBJ whole genome shotgun (WGS) entry which is preliminary data.</text>
</comment>
<sequence length="621" mass="73699">MWDEFNVFDHRENIKVLRKYIEKAKSTELFTQMKAVGKMIFYFTPQHYPQADYLFMDCFPNQLYEVFISMIELGMSVDGYQQKKLIFMDVFIFIFRNTSLLENHKAKSFVPLFAKFIKMNGPILGVNVYAIMDSIKVCILYEPNRVLFINENVIFNFYYFFRIQKFRLSKQYLKRCQKVYTIDYKKISSLNLIKLTENITQIMKKLFESKEIDCAMLLFTVFRMLHRLRLVDEIEFHATKLFDITFSMFLHNFYRNFDHNFFKNISKIWSNIINGSKNQFHINTIDNLIKLSAIFALDLSSKLREVTRGPSNFELTKNKKQRLYLIYFTLVAFPIVDHDANPWLRAVLTELHSSFKKYFKKYSFALHTIENHFLILQYYIKSHTTLKYPISSRDEYLFSRFFKRLASYPSLKIHLSFLFSHLLLKFLETQKLLESNPGSIYDKIKKFTHDLIMALINRRYIDKLQNEQKLFLFDDVKSDHLSMINDDFIQGVFSACEFHLLDSLQEESSEDDISSEYQMCNQAMSMTVRSFNESNYLDQHTAEYYIRVCESSSNNSSPIPIDDDDDSYNTSDSTSVSDISPHTTMLSDLPIPVLLRWFIMIFEMKFLFGDISSKSTSLNFV</sequence>
<protein>
    <submittedName>
        <fullName evidence="2">Uncharacterized protein</fullName>
    </submittedName>
</protein>
<feature type="region of interest" description="Disordered" evidence="1">
    <location>
        <begin position="552"/>
        <end position="579"/>
    </location>
</feature>
<accession>A0A0C2MGP0</accession>
<dbReference type="Proteomes" id="UP000031668">
    <property type="component" value="Unassembled WGS sequence"/>
</dbReference>
<evidence type="ECO:0000313" key="3">
    <source>
        <dbReference type="Proteomes" id="UP000031668"/>
    </source>
</evidence>
<reference evidence="2 3" key="1">
    <citation type="journal article" date="2014" name="Genome Biol. Evol.">
        <title>The genome of the myxosporean Thelohanellus kitauei shows adaptations to nutrient acquisition within its fish host.</title>
        <authorList>
            <person name="Yang Y."/>
            <person name="Xiong J."/>
            <person name="Zhou Z."/>
            <person name="Huo F."/>
            <person name="Miao W."/>
            <person name="Ran C."/>
            <person name="Liu Y."/>
            <person name="Zhang J."/>
            <person name="Feng J."/>
            <person name="Wang M."/>
            <person name="Wang M."/>
            <person name="Wang L."/>
            <person name="Yao B."/>
        </authorList>
    </citation>
    <scope>NUCLEOTIDE SEQUENCE [LARGE SCALE GENOMIC DNA]</scope>
    <source>
        <strain evidence="2">Wuqing</strain>
    </source>
</reference>
<proteinExistence type="predicted"/>